<dbReference type="OrthoDB" id="302583at2759"/>
<protein>
    <submittedName>
        <fullName evidence="2">Uncharacterized protein</fullName>
    </submittedName>
</protein>
<name>A0A8S1XBR1_PAROT</name>
<sequence length="229" mass="26775">MNSQLEQPFQYRQLRSQSLSPYNDFNLIKQLKRQLHCSAQKTAQVLSFENKANQEQIETNIISSDSIKHQSNTFKSRRNSLIFEGQSIPINPIIKYSVDVSQFYIIAPKILRSNNYQQKIIKRKQKPIKPNNSQDFNYKDDANNQSTVDAQNPSCYPHTETKRQNISILPNIKKQKGGIEEEYPIKRSERYEQLMKQTCDDQLNELQSLIKKIQKPPVGKKEKKVTFLI</sequence>
<dbReference type="EMBL" id="CAJJDP010000117">
    <property type="protein sequence ID" value="CAD8198593.1"/>
    <property type="molecule type" value="Genomic_DNA"/>
</dbReference>
<comment type="caution">
    <text evidence="2">The sequence shown here is derived from an EMBL/GenBank/DDBJ whole genome shotgun (WGS) entry which is preliminary data.</text>
</comment>
<proteinExistence type="predicted"/>
<evidence type="ECO:0000313" key="2">
    <source>
        <dbReference type="EMBL" id="CAD8198597.1"/>
    </source>
</evidence>
<reference evidence="2" key="1">
    <citation type="submission" date="2021-01" db="EMBL/GenBank/DDBJ databases">
        <authorList>
            <consortium name="Genoscope - CEA"/>
            <person name="William W."/>
        </authorList>
    </citation>
    <scope>NUCLEOTIDE SEQUENCE</scope>
</reference>
<gene>
    <name evidence="1" type="ORF">POCTA_138.1.T1170087</name>
    <name evidence="2" type="ORF">POCTA_138.1.T1170089</name>
</gene>
<keyword evidence="3" id="KW-1185">Reference proteome</keyword>
<accession>A0A8S1XBR1</accession>
<organism evidence="2 3">
    <name type="scientific">Paramecium octaurelia</name>
    <dbReference type="NCBI Taxonomy" id="43137"/>
    <lineage>
        <taxon>Eukaryota</taxon>
        <taxon>Sar</taxon>
        <taxon>Alveolata</taxon>
        <taxon>Ciliophora</taxon>
        <taxon>Intramacronucleata</taxon>
        <taxon>Oligohymenophorea</taxon>
        <taxon>Peniculida</taxon>
        <taxon>Parameciidae</taxon>
        <taxon>Paramecium</taxon>
    </lineage>
</organism>
<dbReference type="EMBL" id="CAJJDP010000117">
    <property type="protein sequence ID" value="CAD8198597.1"/>
    <property type="molecule type" value="Genomic_DNA"/>
</dbReference>
<evidence type="ECO:0000313" key="1">
    <source>
        <dbReference type="EMBL" id="CAD8198593.1"/>
    </source>
</evidence>
<dbReference type="AlphaFoldDB" id="A0A8S1XBR1"/>
<dbReference type="OMA" id="IIRYSME"/>
<dbReference type="Proteomes" id="UP000683925">
    <property type="component" value="Unassembled WGS sequence"/>
</dbReference>
<evidence type="ECO:0000313" key="3">
    <source>
        <dbReference type="Proteomes" id="UP000683925"/>
    </source>
</evidence>